<evidence type="ECO:0000313" key="3">
    <source>
        <dbReference type="EMBL" id="MBM6826360.1"/>
    </source>
</evidence>
<name>A0A939BBG3_9CLOT</name>
<sequence length="264" mass="28038">MNIAVLIKQVPVSNDVSVDPETHALVRASSEGMINPSDLNAIEAALVLKEQTGGKVVVFTMGPPDAEKSLRDAMALGCDESCLITDRVFGGADTIATAKVLAEGIKKYGTFDLIMGGALSADGATGQVGAMVAEYLDIPHVTEIQAVSYDESEPDKVTILKKFQGLDLTIKAALPALVSVNFGANEPRLATLRTKRAAKSKPLATYTNAEMGMDPEEIGLKGSPTIVTDSFEPESDRKAEFLTGTPKELAEKLKELIETEKGKE</sequence>
<evidence type="ECO:0000259" key="2">
    <source>
        <dbReference type="SMART" id="SM00893"/>
    </source>
</evidence>
<dbReference type="Pfam" id="PF01012">
    <property type="entry name" value="ETF"/>
    <property type="match status" value="1"/>
</dbReference>
<evidence type="ECO:0000313" key="4">
    <source>
        <dbReference type="Proteomes" id="UP000713880"/>
    </source>
</evidence>
<comment type="caution">
    <text evidence="3">The sequence shown here is derived from an EMBL/GenBank/DDBJ whole genome shotgun (WGS) entry which is preliminary data.</text>
</comment>
<dbReference type="InterPro" id="IPR014729">
    <property type="entry name" value="Rossmann-like_a/b/a_fold"/>
</dbReference>
<reference evidence="3" key="1">
    <citation type="submission" date="2020-08" db="EMBL/GenBank/DDBJ databases">
        <authorList>
            <person name="Cejkova D."/>
            <person name="Kubasova T."/>
            <person name="Jahodarova E."/>
            <person name="Rychlik I."/>
        </authorList>
    </citation>
    <scope>NUCLEOTIDE SEQUENCE</scope>
    <source>
        <strain evidence="3">An420c</strain>
    </source>
</reference>
<evidence type="ECO:0000256" key="1">
    <source>
        <dbReference type="ARBA" id="ARBA00042002"/>
    </source>
</evidence>
<dbReference type="CDD" id="cd01714">
    <property type="entry name" value="ETF_beta"/>
    <property type="match status" value="1"/>
</dbReference>
<reference evidence="3" key="2">
    <citation type="journal article" date="2021" name="Sci. Rep.">
        <title>The distribution of antibiotic resistance genes in chicken gut microbiota commensals.</title>
        <authorList>
            <person name="Juricova H."/>
            <person name="Matiasovicova J."/>
            <person name="Kubasova T."/>
            <person name="Cejkova D."/>
            <person name="Rychlik I."/>
        </authorList>
    </citation>
    <scope>NUCLEOTIDE SEQUENCE</scope>
    <source>
        <strain evidence="3">An420c</strain>
    </source>
</reference>
<dbReference type="EMBL" id="JACJLV010000010">
    <property type="protein sequence ID" value="MBM6826360.1"/>
    <property type="molecule type" value="Genomic_DNA"/>
</dbReference>
<gene>
    <name evidence="3" type="ORF">H6A13_04445</name>
</gene>
<dbReference type="InterPro" id="IPR012255">
    <property type="entry name" value="ETF_b"/>
</dbReference>
<dbReference type="Gene3D" id="3.40.50.620">
    <property type="entry name" value="HUPs"/>
    <property type="match status" value="1"/>
</dbReference>
<dbReference type="InterPro" id="IPR033948">
    <property type="entry name" value="ETF_beta_N"/>
</dbReference>
<dbReference type="PIRSF" id="PIRSF000090">
    <property type="entry name" value="Beta-ETF"/>
    <property type="match status" value="1"/>
</dbReference>
<dbReference type="PANTHER" id="PTHR21294">
    <property type="entry name" value="ELECTRON TRANSFER FLAVOPROTEIN BETA-SUBUNIT"/>
    <property type="match status" value="1"/>
</dbReference>
<accession>A0A939BBG3</accession>
<organism evidence="3 4">
    <name type="scientific">Mordavella massiliensis</name>
    <dbReference type="NCBI Taxonomy" id="1871024"/>
    <lineage>
        <taxon>Bacteria</taxon>
        <taxon>Bacillati</taxon>
        <taxon>Bacillota</taxon>
        <taxon>Clostridia</taxon>
        <taxon>Eubacteriales</taxon>
        <taxon>Clostridiaceae</taxon>
        <taxon>Mordavella</taxon>
    </lineage>
</organism>
<proteinExistence type="predicted"/>
<dbReference type="GO" id="GO:0009055">
    <property type="term" value="F:electron transfer activity"/>
    <property type="evidence" value="ECO:0007669"/>
    <property type="project" value="InterPro"/>
</dbReference>
<dbReference type="AlphaFoldDB" id="A0A939BBG3"/>
<protein>
    <recommendedName>
        <fullName evidence="1">Electron transfer flavoprotein small subunit</fullName>
    </recommendedName>
</protein>
<dbReference type="InterPro" id="IPR014730">
    <property type="entry name" value="ETF_a/b_N"/>
</dbReference>
<keyword evidence="4" id="KW-1185">Reference proteome</keyword>
<dbReference type="SUPFAM" id="SSF52402">
    <property type="entry name" value="Adenine nucleotide alpha hydrolases-like"/>
    <property type="match status" value="1"/>
</dbReference>
<feature type="domain" description="Electron transfer flavoprotein alpha/beta-subunit N-terminal" evidence="2">
    <location>
        <begin position="22"/>
        <end position="215"/>
    </location>
</feature>
<dbReference type="PANTHER" id="PTHR21294:SF17">
    <property type="entry name" value="PROTEIN FIXA"/>
    <property type="match status" value="1"/>
</dbReference>
<dbReference type="SMART" id="SM00893">
    <property type="entry name" value="ETF"/>
    <property type="match status" value="1"/>
</dbReference>
<dbReference type="Proteomes" id="UP000713880">
    <property type="component" value="Unassembled WGS sequence"/>
</dbReference>
<dbReference type="RefSeq" id="WP_204908409.1">
    <property type="nucleotide sequence ID" value="NZ_JACJLV010000010.1"/>
</dbReference>